<organism evidence="2 3">
    <name type="scientific">Sulfurirhabdus autotrophica</name>
    <dbReference type="NCBI Taxonomy" id="1706046"/>
    <lineage>
        <taxon>Bacteria</taxon>
        <taxon>Pseudomonadati</taxon>
        <taxon>Pseudomonadota</taxon>
        <taxon>Betaproteobacteria</taxon>
        <taxon>Nitrosomonadales</taxon>
        <taxon>Sulfuricellaceae</taxon>
        <taxon>Sulfurirhabdus</taxon>
    </lineage>
</organism>
<keyword evidence="1" id="KW-1133">Transmembrane helix</keyword>
<dbReference type="OrthoDB" id="5766995at2"/>
<accession>A0A4R3XWN7</accession>
<dbReference type="Proteomes" id="UP000295367">
    <property type="component" value="Unassembled WGS sequence"/>
</dbReference>
<evidence type="ECO:0000313" key="2">
    <source>
        <dbReference type="EMBL" id="TCV83387.1"/>
    </source>
</evidence>
<gene>
    <name evidence="2" type="ORF">EDC63_11512</name>
</gene>
<keyword evidence="1" id="KW-0472">Membrane</keyword>
<reference evidence="2 3" key="1">
    <citation type="submission" date="2019-03" db="EMBL/GenBank/DDBJ databases">
        <title>Genomic Encyclopedia of Type Strains, Phase IV (KMG-IV): sequencing the most valuable type-strain genomes for metagenomic binning, comparative biology and taxonomic classification.</title>
        <authorList>
            <person name="Goeker M."/>
        </authorList>
    </citation>
    <scope>NUCLEOTIDE SEQUENCE [LARGE SCALE GENOMIC DNA]</scope>
    <source>
        <strain evidence="2 3">DSM 100309</strain>
    </source>
</reference>
<feature type="transmembrane region" description="Helical" evidence="1">
    <location>
        <begin position="20"/>
        <end position="46"/>
    </location>
</feature>
<dbReference type="EMBL" id="SMCO01000015">
    <property type="protein sequence ID" value="TCV83387.1"/>
    <property type="molecule type" value="Genomic_DNA"/>
</dbReference>
<dbReference type="InterPro" id="IPR025498">
    <property type="entry name" value="DUF4389"/>
</dbReference>
<keyword evidence="3" id="KW-1185">Reference proteome</keyword>
<evidence type="ECO:0000256" key="1">
    <source>
        <dbReference type="SAM" id="Phobius"/>
    </source>
</evidence>
<protein>
    <submittedName>
        <fullName evidence="2">Uncharacterized protein DUF4389</fullName>
    </submittedName>
</protein>
<proteinExistence type="predicted"/>
<sequence length="87" mass="9748">MSQYDKKPESSIWGRGLGMIVLGILFSLAGTVLFVVAVFQFVCVLAGNEPNTRLLVFGRSLSVYIQQLVDFQTFNSEVKPFPFSDWP</sequence>
<dbReference type="AlphaFoldDB" id="A0A4R3XWN7"/>
<name>A0A4R3XWN7_9PROT</name>
<dbReference type="Pfam" id="PF14333">
    <property type="entry name" value="DUF4389"/>
    <property type="match status" value="1"/>
</dbReference>
<comment type="caution">
    <text evidence="2">The sequence shown here is derived from an EMBL/GenBank/DDBJ whole genome shotgun (WGS) entry which is preliminary data.</text>
</comment>
<keyword evidence="1" id="KW-0812">Transmembrane</keyword>
<dbReference type="RefSeq" id="WP_124947184.1">
    <property type="nucleotide sequence ID" value="NZ_BHVT01000069.1"/>
</dbReference>
<evidence type="ECO:0000313" key="3">
    <source>
        <dbReference type="Proteomes" id="UP000295367"/>
    </source>
</evidence>